<proteinExistence type="predicted"/>
<evidence type="ECO:0000313" key="2">
    <source>
        <dbReference type="Proteomes" id="UP001558850"/>
    </source>
</evidence>
<reference evidence="1" key="1">
    <citation type="submission" date="2024-07" db="EMBL/GenBank/DDBJ databases">
        <title>A survey of Mimosa microsymbionts across Brazilian biomes reveals a high diversity of Paraburkholderia nodulating endemic species, but also that Cupriavidus is common as a symbiont of widespread species.</title>
        <authorList>
            <person name="Rouws L."/>
            <person name="Barauna A."/>
            <person name="Beukes C."/>
            <person name="Rouws J.R.C."/>
            <person name="De Faria S.M."/>
            <person name="Gross E."/>
            <person name="Bueno Dos Reis Junior F."/>
            <person name="Simon M.F."/>
            <person name="Maluk M."/>
            <person name="Odee D.W."/>
            <person name="Kenicer G."/>
            <person name="Young J.P.W."/>
            <person name="Reis V.M."/>
            <person name="Zilli J."/>
            <person name="James E.K."/>
        </authorList>
    </citation>
    <scope>NUCLEOTIDE SEQUENCE</scope>
    <source>
        <strain evidence="1">EG181B</strain>
    </source>
</reference>
<protein>
    <submittedName>
        <fullName evidence="1">SGNH hydrolase domain-containing protein</fullName>
    </submittedName>
</protein>
<comment type="caution">
    <text evidence="1">The sequence shown here is derived from an EMBL/GenBank/DDBJ whole genome shotgun (WGS) entry which is preliminary data.</text>
</comment>
<sequence>MTGGSIGGLSTAVLYSPPLRRAFCFSGRQIFSKLQSKKVALVMDNPTLPDPRECMDRKVMGYKFVQTLLSVDRAGSFARKCAITYGEHLAATAEYRAIIAKLHAMHPDMLIYDPAPALCDMRKGVCPVTRNGKFLYSYGDHISDSANTLVADQLLHQLEGSTRK</sequence>
<dbReference type="EMBL" id="JBFRCH010000011">
    <property type="protein sequence ID" value="MEX3934093.1"/>
    <property type="molecule type" value="Genomic_DNA"/>
</dbReference>
<dbReference type="Proteomes" id="UP001558850">
    <property type="component" value="Unassembled WGS sequence"/>
</dbReference>
<accession>A0ACC6U353</accession>
<name>A0ACC6U353_9BURK</name>
<gene>
    <name evidence="1" type="ORF">AB4Y32_20180</name>
</gene>
<keyword evidence="1" id="KW-0378">Hydrolase</keyword>
<keyword evidence="2" id="KW-1185">Reference proteome</keyword>
<organism evidence="1 2">
    <name type="scientific">Paraburkholderia phymatum</name>
    <dbReference type="NCBI Taxonomy" id="148447"/>
    <lineage>
        <taxon>Bacteria</taxon>
        <taxon>Pseudomonadati</taxon>
        <taxon>Pseudomonadota</taxon>
        <taxon>Betaproteobacteria</taxon>
        <taxon>Burkholderiales</taxon>
        <taxon>Burkholderiaceae</taxon>
        <taxon>Paraburkholderia</taxon>
    </lineage>
</organism>
<evidence type="ECO:0000313" key="1">
    <source>
        <dbReference type="EMBL" id="MEX3934093.1"/>
    </source>
</evidence>